<gene>
    <name evidence="2" type="ORF">H8B09_03240</name>
</gene>
<dbReference type="EMBL" id="JACXZA010000001">
    <property type="protein sequence ID" value="MBD3917753.1"/>
    <property type="molecule type" value="Genomic_DNA"/>
</dbReference>
<dbReference type="PANTHER" id="PTHR31446">
    <property type="entry name" value="ACID PHOSPHATASE/VANADIUM-DEPENDENT HALOPEROXIDASE-RELATED PROTEIN"/>
    <property type="match status" value="1"/>
</dbReference>
<dbReference type="Proteomes" id="UP000609346">
    <property type="component" value="Unassembled WGS sequence"/>
</dbReference>
<protein>
    <submittedName>
        <fullName evidence="2">Divergent PAP2 family protein</fullName>
    </submittedName>
</protein>
<keyword evidence="3" id="KW-1185">Reference proteome</keyword>
<organism evidence="2 3">
    <name type="scientific">Paenibacillus terricola</name>
    <dbReference type="NCBI Taxonomy" id="2763503"/>
    <lineage>
        <taxon>Bacteria</taxon>
        <taxon>Bacillati</taxon>
        <taxon>Bacillota</taxon>
        <taxon>Bacilli</taxon>
        <taxon>Bacillales</taxon>
        <taxon>Paenibacillaceae</taxon>
        <taxon>Paenibacillus</taxon>
    </lineage>
</organism>
<keyword evidence="1" id="KW-1133">Transmembrane helix</keyword>
<evidence type="ECO:0000313" key="3">
    <source>
        <dbReference type="Proteomes" id="UP000609346"/>
    </source>
</evidence>
<keyword evidence="1" id="KW-0812">Transmembrane</keyword>
<dbReference type="InterPro" id="IPR036938">
    <property type="entry name" value="PAP2/HPO_sf"/>
</dbReference>
<dbReference type="RefSeq" id="WP_191202022.1">
    <property type="nucleotide sequence ID" value="NZ_JACXZA010000001.1"/>
</dbReference>
<feature type="transmembrane region" description="Helical" evidence="1">
    <location>
        <begin position="109"/>
        <end position="129"/>
    </location>
</feature>
<dbReference type="InterPro" id="IPR003832">
    <property type="entry name" value="DUF212"/>
</dbReference>
<keyword evidence="1" id="KW-0472">Membrane</keyword>
<accession>A0ABR8MP22</accession>
<dbReference type="Pfam" id="PF02681">
    <property type="entry name" value="DUF212"/>
    <property type="match status" value="1"/>
</dbReference>
<evidence type="ECO:0000313" key="2">
    <source>
        <dbReference type="EMBL" id="MBD3917753.1"/>
    </source>
</evidence>
<dbReference type="SUPFAM" id="SSF48317">
    <property type="entry name" value="Acid phosphatase/Vanadium-dependent haloperoxidase"/>
    <property type="match status" value="1"/>
</dbReference>
<dbReference type="PANTHER" id="PTHR31446:SF39">
    <property type="entry name" value="ACID PHOSPHATASE_VANADIUM-DEPENDENT HALOPEROXIDASE-RELATED PROTEIN"/>
    <property type="match status" value="1"/>
</dbReference>
<reference evidence="2 3" key="1">
    <citation type="submission" date="2020-09" db="EMBL/GenBank/DDBJ databases">
        <title>Paenibacillus sp. strain PR3 16S rRNA gene Genome sequencing and assembly.</title>
        <authorList>
            <person name="Kim J."/>
        </authorList>
    </citation>
    <scope>NUCLEOTIDE SEQUENCE [LARGE SCALE GENOMIC DNA]</scope>
    <source>
        <strain evidence="2 3">PR3</strain>
    </source>
</reference>
<feature type="transmembrane region" description="Helical" evidence="1">
    <location>
        <begin position="58"/>
        <end position="80"/>
    </location>
</feature>
<sequence>MYFVAPFVAWLIAGMMKYAVNHFRYGNARERVGNGGFPSNHTTIVTTTMMLIGWKEGFSSPIFGLGAAVTFIVIIDAMGLRRYVGLHARHINELRLDGHKLRESVGHNAVEVGGGLVLGTLLGWALSWII</sequence>
<proteinExistence type="predicted"/>
<evidence type="ECO:0000256" key="1">
    <source>
        <dbReference type="SAM" id="Phobius"/>
    </source>
</evidence>
<name>A0ABR8MP22_9BACL</name>
<comment type="caution">
    <text evidence="2">The sequence shown here is derived from an EMBL/GenBank/DDBJ whole genome shotgun (WGS) entry which is preliminary data.</text>
</comment>